<feature type="compositionally biased region" description="Acidic residues" evidence="1">
    <location>
        <begin position="344"/>
        <end position="354"/>
    </location>
</feature>
<reference evidence="2" key="1">
    <citation type="submission" date="2025-08" db="UniProtKB">
        <authorList>
            <consortium name="Ensembl"/>
        </authorList>
    </citation>
    <scope>IDENTIFICATION</scope>
</reference>
<dbReference type="AlphaFoldDB" id="A0A8C3IKK8"/>
<dbReference type="OrthoDB" id="2423701at2759"/>
<feature type="compositionally biased region" description="Low complexity" evidence="1">
    <location>
        <begin position="694"/>
        <end position="709"/>
    </location>
</feature>
<dbReference type="Proteomes" id="UP000694380">
    <property type="component" value="Unplaced"/>
</dbReference>
<dbReference type="GO" id="GO:0003723">
    <property type="term" value="F:RNA binding"/>
    <property type="evidence" value="ECO:0007669"/>
    <property type="project" value="UniProtKB-UniRule"/>
</dbReference>
<dbReference type="InterPro" id="IPR012677">
    <property type="entry name" value="Nucleotide-bd_a/b_plait_sf"/>
</dbReference>
<dbReference type="Pfam" id="PF13181">
    <property type="entry name" value="TPR_8"/>
    <property type="match status" value="1"/>
</dbReference>
<dbReference type="GO" id="GO:0046872">
    <property type="term" value="F:metal ion binding"/>
    <property type="evidence" value="ECO:0007669"/>
    <property type="project" value="InterPro"/>
</dbReference>
<dbReference type="SMART" id="SM00028">
    <property type="entry name" value="TPR"/>
    <property type="match status" value="3"/>
</dbReference>
<dbReference type="SUPFAM" id="SSF48452">
    <property type="entry name" value="TPR-like"/>
    <property type="match status" value="1"/>
</dbReference>
<dbReference type="InterPro" id="IPR011990">
    <property type="entry name" value="TPR-like_helical_dom_sf"/>
</dbReference>
<dbReference type="Gene3D" id="3.30.70.330">
    <property type="match status" value="1"/>
</dbReference>
<feature type="compositionally biased region" description="Basic and acidic residues" evidence="1">
    <location>
        <begin position="273"/>
        <end position="290"/>
    </location>
</feature>
<feature type="compositionally biased region" description="Basic and acidic residues" evidence="1">
    <location>
        <begin position="374"/>
        <end position="392"/>
    </location>
</feature>
<evidence type="ECO:0000313" key="2">
    <source>
        <dbReference type="Ensembl" id="ENSCPBP00000035086.1"/>
    </source>
</evidence>
<keyword evidence="3" id="KW-1185">Reference proteome</keyword>
<evidence type="ECO:0000313" key="3">
    <source>
        <dbReference type="Proteomes" id="UP000694380"/>
    </source>
</evidence>
<name>A0A8C3IKK8_CHRPI</name>
<dbReference type="Gene3D" id="1.25.40.10">
    <property type="entry name" value="Tetratricopeptide repeat domain"/>
    <property type="match status" value="1"/>
</dbReference>
<dbReference type="InterPro" id="IPR000571">
    <property type="entry name" value="Znf_CCCH"/>
</dbReference>
<feature type="region of interest" description="Disordered" evidence="1">
    <location>
        <begin position="535"/>
        <end position="606"/>
    </location>
</feature>
<feature type="region of interest" description="Disordered" evidence="1">
    <location>
        <begin position="692"/>
        <end position="713"/>
    </location>
</feature>
<dbReference type="GeneTree" id="ENSGT00940000161036"/>
<protein>
    <submittedName>
        <fullName evidence="2">Tetratricopeptide repeat domain 31</fullName>
    </submittedName>
</protein>
<reference evidence="2" key="2">
    <citation type="submission" date="2025-09" db="UniProtKB">
        <authorList>
            <consortium name="Ensembl"/>
        </authorList>
    </citation>
    <scope>IDENTIFICATION</scope>
</reference>
<dbReference type="PANTHER" id="PTHR47678">
    <property type="entry name" value="TETRATRICOPEPTIDE REPEAT PROTEIN 31"/>
    <property type="match status" value="1"/>
</dbReference>
<dbReference type="PROSITE" id="PS50005">
    <property type="entry name" value="TPR"/>
    <property type="match status" value="1"/>
</dbReference>
<proteinExistence type="predicted"/>
<evidence type="ECO:0000256" key="1">
    <source>
        <dbReference type="SAM" id="MobiDB-lite"/>
    </source>
</evidence>
<feature type="compositionally biased region" description="Basic residues" evidence="1">
    <location>
        <begin position="256"/>
        <end position="272"/>
    </location>
</feature>
<dbReference type="PROSITE" id="PS50102">
    <property type="entry name" value="RRM"/>
    <property type="match status" value="1"/>
</dbReference>
<gene>
    <name evidence="2" type="primary">TTC31</name>
</gene>
<accession>A0A8C3IKK8</accession>
<organism evidence="2 3">
    <name type="scientific">Chrysemys picta bellii</name>
    <name type="common">Western painted turtle</name>
    <name type="synonym">Emys bellii</name>
    <dbReference type="NCBI Taxonomy" id="8478"/>
    <lineage>
        <taxon>Eukaryota</taxon>
        <taxon>Metazoa</taxon>
        <taxon>Chordata</taxon>
        <taxon>Craniata</taxon>
        <taxon>Vertebrata</taxon>
        <taxon>Euteleostomi</taxon>
        <taxon>Archelosauria</taxon>
        <taxon>Testudinata</taxon>
        <taxon>Testudines</taxon>
        <taxon>Cryptodira</taxon>
        <taxon>Durocryptodira</taxon>
        <taxon>Testudinoidea</taxon>
        <taxon>Emydidae</taxon>
        <taxon>Chrysemys</taxon>
    </lineage>
</organism>
<sequence>MADSGMTCPEQRWRTQGSRAVVPRTKMADSGMSCPGQKWRQQMTDSGPPAGRTPVTVSGHGAAQRIVGWAEGGVSVVGGRPPLPGLMPNAGLGEAGAPGGPERGPFLPGHFPLSLLTRYGWDPNLEHRKEEDLNNLMEKLMMENLYAPPKAEEIADSDDELCYYYDNDEEYDEEEEEKWVDSNKEYDAKTDEDSVPGTFCGFRKSFLCKDTSPAPLPQSSLDYQLLDLKLPQRQRVTAEEAEKNAKELVAEEERVKRKAEKKRLKKKRQKDRKRQEKLEQELKPKPEMKSNEPCLNGDAEEEGAMTSLRKGPLDSSPSWRDPGKAPAPRRGEGARAQVRSADMSTEEETEDELDLSSTFVSKAQRKVGVKPLAPRKEKAPRAEHKDPERKPQQEVPRPGQDVSGVDPSTVLAGYGYEAAARGCFQEAVLFFTEAVKLNPREHRLFGNRSYCYERMQQYDKALSDAHVALSLLPGWPKGFFRKGKALMGLQRYAEAESTFLELLRLDRSHADAAAQLEMCQVQLILENGFSGERSLPMEPSLGATESQLAGSGEPARSWSPGSSGCAEGDEDGESGFVTITNSRSRGKGPAQQGLQASGRETPASTRHPVATVHQAREWYAVWVGNVTPRITQKLLRSCFEGFGPIHSVRMLPEKYCAFINYTKKEAAEAAYAALQGAEVEGTKFVLQLKHPDHATPAPGRAGPGNAPRPVGREPVRVPPTLECHFWRNAGCSYGADCRFRHLPQSKGLDKKLAQH</sequence>
<dbReference type="Pfam" id="PF00076">
    <property type="entry name" value="RRM_1"/>
    <property type="match status" value="1"/>
</dbReference>
<feature type="region of interest" description="Disordered" evidence="1">
    <location>
        <begin position="1"/>
        <end position="20"/>
    </location>
</feature>
<feature type="region of interest" description="Disordered" evidence="1">
    <location>
        <begin position="26"/>
        <end position="57"/>
    </location>
</feature>
<dbReference type="PROSITE" id="PS50103">
    <property type="entry name" value="ZF_C3H1"/>
    <property type="match status" value="1"/>
</dbReference>
<dbReference type="PANTHER" id="PTHR47678:SF1">
    <property type="entry name" value="TETRATRICOPEPTIDE REPEAT PROTEIN 31"/>
    <property type="match status" value="1"/>
</dbReference>
<feature type="region of interest" description="Disordered" evidence="1">
    <location>
        <begin position="240"/>
        <end position="406"/>
    </location>
</feature>
<dbReference type="SMART" id="SM00360">
    <property type="entry name" value="RRM"/>
    <property type="match status" value="1"/>
</dbReference>
<dbReference type="SUPFAM" id="SSF54928">
    <property type="entry name" value="RNA-binding domain, RBD"/>
    <property type="match status" value="1"/>
</dbReference>
<dbReference type="InterPro" id="IPR019734">
    <property type="entry name" value="TPR_rpt"/>
</dbReference>
<dbReference type="InterPro" id="IPR000504">
    <property type="entry name" value="RRM_dom"/>
</dbReference>
<dbReference type="Ensembl" id="ENSCPBT00000041165.1">
    <property type="protein sequence ID" value="ENSCPBP00000035086.1"/>
    <property type="gene ID" value="ENSCPBG00000024454.1"/>
</dbReference>
<dbReference type="InterPro" id="IPR035979">
    <property type="entry name" value="RBD_domain_sf"/>
</dbReference>
<feature type="compositionally biased region" description="Basic and acidic residues" evidence="1">
    <location>
        <begin position="240"/>
        <end position="255"/>
    </location>
</feature>